<dbReference type="STRING" id="74348.SAMN04488523_1201"/>
<keyword evidence="1" id="KW-1133">Transmembrane helix</keyword>
<sequence length="251" mass="28512">MCWSGEASAVLAVVGIGTTAYAAYKKEPAPLWMALGYFSSMELLQAFTYSVIDECALPSNQIATLLSYLHIVFQPFFINMISMYFIPSHVREKIQWPVYAVCFVSAIIMLLQLYPFEWAGSCPLGEVMCAERLCSVSGDWHIAWEVPANGMLNFITVDTWASFLTAYPSYFVAAFLMPLLYGSWRLTVYHFLIGPRLAMLLTSNPNEVAAIWCLLSIGILLLVVKTPIRQFMFVKSWWLWPKQIVRKRSDV</sequence>
<accession>A0A1I2G6N4</accession>
<name>A0A1I2G6N4_9RHOB</name>
<dbReference type="InterPro" id="IPR043912">
    <property type="entry name" value="DUF5765"/>
</dbReference>
<protein>
    <submittedName>
        <fullName evidence="2">Uncharacterized protein</fullName>
    </submittedName>
</protein>
<evidence type="ECO:0000313" key="3">
    <source>
        <dbReference type="Proteomes" id="UP000198977"/>
    </source>
</evidence>
<organism evidence="2 3">
    <name type="scientific">Sulfitobacter brevis</name>
    <dbReference type="NCBI Taxonomy" id="74348"/>
    <lineage>
        <taxon>Bacteria</taxon>
        <taxon>Pseudomonadati</taxon>
        <taxon>Pseudomonadota</taxon>
        <taxon>Alphaproteobacteria</taxon>
        <taxon>Rhodobacterales</taxon>
        <taxon>Roseobacteraceae</taxon>
        <taxon>Sulfitobacter</taxon>
    </lineage>
</organism>
<keyword evidence="3" id="KW-1185">Reference proteome</keyword>
<dbReference type="AlphaFoldDB" id="A0A1I2G6N4"/>
<dbReference type="Pfam" id="PF19069">
    <property type="entry name" value="DUF5765"/>
    <property type="match status" value="1"/>
</dbReference>
<dbReference type="EMBL" id="FOMW01000020">
    <property type="protein sequence ID" value="SFF12888.1"/>
    <property type="molecule type" value="Genomic_DNA"/>
</dbReference>
<feature type="transmembrane region" description="Helical" evidence="1">
    <location>
        <begin position="98"/>
        <end position="116"/>
    </location>
</feature>
<gene>
    <name evidence="2" type="ORF">SAMN04488523_1201</name>
</gene>
<keyword evidence="1" id="KW-0472">Membrane</keyword>
<dbReference type="RefSeq" id="WP_177209527.1">
    <property type="nucleotide sequence ID" value="NZ_FOMW01000020.1"/>
</dbReference>
<feature type="transmembrane region" description="Helical" evidence="1">
    <location>
        <begin position="67"/>
        <end position="86"/>
    </location>
</feature>
<feature type="transmembrane region" description="Helical" evidence="1">
    <location>
        <begin position="160"/>
        <end position="179"/>
    </location>
</feature>
<reference evidence="2 3" key="1">
    <citation type="submission" date="2016-10" db="EMBL/GenBank/DDBJ databases">
        <authorList>
            <person name="de Groot N.N."/>
        </authorList>
    </citation>
    <scope>NUCLEOTIDE SEQUENCE [LARGE SCALE GENOMIC DNA]</scope>
    <source>
        <strain evidence="2 3">DSM 11443</strain>
    </source>
</reference>
<keyword evidence="1" id="KW-0812">Transmembrane</keyword>
<evidence type="ECO:0000256" key="1">
    <source>
        <dbReference type="SAM" id="Phobius"/>
    </source>
</evidence>
<proteinExistence type="predicted"/>
<evidence type="ECO:0000313" key="2">
    <source>
        <dbReference type="EMBL" id="SFF12888.1"/>
    </source>
</evidence>
<dbReference type="Proteomes" id="UP000198977">
    <property type="component" value="Unassembled WGS sequence"/>
</dbReference>
<feature type="transmembrane region" description="Helical" evidence="1">
    <location>
        <begin position="209"/>
        <end position="228"/>
    </location>
</feature>